<dbReference type="RefSeq" id="WP_022676634.1">
    <property type="nucleotide sequence ID" value="NZ_CP140000.1"/>
</dbReference>
<keyword evidence="2" id="KW-1185">Reference proteome</keyword>
<name>A0ABU1MPN2_9SPHN</name>
<gene>
    <name evidence="1" type="ORF">J2792_003187</name>
</gene>
<dbReference type="EMBL" id="JAVDRD010000009">
    <property type="protein sequence ID" value="MDR6512304.1"/>
    <property type="molecule type" value="Genomic_DNA"/>
</dbReference>
<organism evidence="1 2">
    <name type="scientific">Novosphingobium capsulatum</name>
    <dbReference type="NCBI Taxonomy" id="13688"/>
    <lineage>
        <taxon>Bacteria</taxon>
        <taxon>Pseudomonadati</taxon>
        <taxon>Pseudomonadota</taxon>
        <taxon>Alphaproteobacteria</taxon>
        <taxon>Sphingomonadales</taxon>
        <taxon>Sphingomonadaceae</taxon>
        <taxon>Novosphingobium</taxon>
    </lineage>
</organism>
<accession>A0ABU1MPN2</accession>
<proteinExistence type="predicted"/>
<reference evidence="1 2" key="1">
    <citation type="submission" date="2023-07" db="EMBL/GenBank/DDBJ databases">
        <title>Sorghum-associated microbial communities from plants grown in Nebraska, USA.</title>
        <authorList>
            <person name="Schachtman D."/>
        </authorList>
    </citation>
    <scope>NUCLEOTIDE SEQUENCE [LARGE SCALE GENOMIC DNA]</scope>
    <source>
        <strain evidence="1 2">DS1027</strain>
    </source>
</reference>
<dbReference type="Proteomes" id="UP001184150">
    <property type="component" value="Unassembled WGS sequence"/>
</dbReference>
<sequence length="76" mass="8136">MSEVQDFYLRQVALSAKAASDSGLANQRDKYLRSQAAWQALADRAGKTAAAKAANDAQKLADAPLDLEQAPTDFPI</sequence>
<comment type="caution">
    <text evidence="1">The sequence shown here is derived from an EMBL/GenBank/DDBJ whole genome shotgun (WGS) entry which is preliminary data.</text>
</comment>
<evidence type="ECO:0000313" key="1">
    <source>
        <dbReference type="EMBL" id="MDR6512304.1"/>
    </source>
</evidence>
<protein>
    <submittedName>
        <fullName evidence="1">Uncharacterized protein</fullName>
    </submittedName>
</protein>
<evidence type="ECO:0000313" key="2">
    <source>
        <dbReference type="Proteomes" id="UP001184150"/>
    </source>
</evidence>